<dbReference type="InParanoid" id="D3BV00"/>
<dbReference type="InterPro" id="IPR036770">
    <property type="entry name" value="Ankyrin_rpt-contain_sf"/>
</dbReference>
<keyword evidence="2" id="KW-1185">Reference proteome</keyword>
<proteinExistence type="predicted"/>
<dbReference type="GeneID" id="31367440"/>
<name>D3BV00_HETP5</name>
<dbReference type="PANTHER" id="PTHR46586">
    <property type="entry name" value="ANKYRIN REPEAT-CONTAINING PROTEIN"/>
    <property type="match status" value="1"/>
</dbReference>
<dbReference type="PANTHER" id="PTHR46586:SF3">
    <property type="entry name" value="ANKYRIN REPEAT-CONTAINING PROTEIN"/>
    <property type="match status" value="1"/>
</dbReference>
<sequence>MTMCEPLYYLNSIFCCAAQNGRVDILEYLTKRFQTYQWNYYRAMIRSPLSRNIDLLKHLVEKQKSNNGVFQTDVKVICTVFDNAALVGRIDMIEFLVSETPQYLDKSKMYEYSIRGGHLHVIEYLLREHRHLADKDGIELLDMAALENQPEIIKFLINNNIKTCSVLLMNFTAEFGNLDLLQFLHQNTTAGISSHAMEKAASNGHFDCLKWLNSNYANFEGWTTRVMDLAAARGHFDIVLWLNQNRTEGFSDMAITEVIFGCGRLDIIDWLFQNQTGSINSYSFMEEAAHVGSLEILTYLRDKQCPSSYNVMNKAIWSGRVSIVQWLYENRIIQEFKQFTLEVAAFAGYTNVVKYIVENSTGFSVDKAICSAIRSNSFEVVNILFEHITPDTLSISNYQDIAAMSENIDILKWLNSRTICTIKTTTFKSIISKGNLPLAKLILNYIGKEQCGFIIDDLFKMEAFTSDLFKFNQYEIVEWILETFQDISKGELEAYKQMLETKYPFSVETIEIINKFIKLE</sequence>
<organism evidence="1 2">
    <name type="scientific">Heterostelium pallidum (strain ATCC 26659 / Pp 5 / PN500)</name>
    <name type="common">Cellular slime mold</name>
    <name type="synonym">Polysphondylium pallidum</name>
    <dbReference type="NCBI Taxonomy" id="670386"/>
    <lineage>
        <taxon>Eukaryota</taxon>
        <taxon>Amoebozoa</taxon>
        <taxon>Evosea</taxon>
        <taxon>Eumycetozoa</taxon>
        <taxon>Dictyostelia</taxon>
        <taxon>Acytosteliales</taxon>
        <taxon>Acytosteliaceae</taxon>
        <taxon>Heterostelium</taxon>
    </lineage>
</organism>
<evidence type="ECO:0000313" key="2">
    <source>
        <dbReference type="Proteomes" id="UP000001396"/>
    </source>
</evidence>
<dbReference type="SUPFAM" id="SSF48403">
    <property type="entry name" value="Ankyrin repeat"/>
    <property type="match status" value="1"/>
</dbReference>
<dbReference type="InterPro" id="IPR002110">
    <property type="entry name" value="Ankyrin_rpt"/>
</dbReference>
<dbReference type="SUPFAM" id="SSF140860">
    <property type="entry name" value="Pseudo ankyrin repeat-like"/>
    <property type="match status" value="1"/>
</dbReference>
<dbReference type="InterPro" id="IPR052050">
    <property type="entry name" value="SecEffector_AnkRepeat"/>
</dbReference>
<dbReference type="Gene3D" id="1.25.40.20">
    <property type="entry name" value="Ankyrin repeat-containing domain"/>
    <property type="match status" value="2"/>
</dbReference>
<evidence type="ECO:0008006" key="3">
    <source>
        <dbReference type="Google" id="ProtNLM"/>
    </source>
</evidence>
<dbReference type="AlphaFoldDB" id="D3BV00"/>
<protein>
    <recommendedName>
        <fullName evidence="3">Ankyrin repeat protein</fullName>
    </recommendedName>
</protein>
<dbReference type="EMBL" id="ADBJ01000060">
    <property type="protein sequence ID" value="EFA74938.1"/>
    <property type="molecule type" value="Genomic_DNA"/>
</dbReference>
<accession>D3BV00</accession>
<dbReference type="RefSeq" id="XP_020427072.1">
    <property type="nucleotide sequence ID" value="XM_020582718.1"/>
</dbReference>
<dbReference type="SMART" id="SM00248">
    <property type="entry name" value="ANK"/>
    <property type="match status" value="5"/>
</dbReference>
<dbReference type="STRING" id="670386.D3BV00"/>
<comment type="caution">
    <text evidence="1">The sequence shown here is derived from an EMBL/GenBank/DDBJ whole genome shotgun (WGS) entry which is preliminary data.</text>
</comment>
<evidence type="ECO:0000313" key="1">
    <source>
        <dbReference type="EMBL" id="EFA74938.1"/>
    </source>
</evidence>
<dbReference type="Proteomes" id="UP000001396">
    <property type="component" value="Unassembled WGS sequence"/>
</dbReference>
<reference evidence="1 2" key="1">
    <citation type="journal article" date="2011" name="Genome Res.">
        <title>Phylogeny-wide analysis of social amoeba genomes highlights ancient origins for complex intercellular communication.</title>
        <authorList>
            <person name="Heidel A.J."/>
            <person name="Lawal H.M."/>
            <person name="Felder M."/>
            <person name="Schilde C."/>
            <person name="Helps N.R."/>
            <person name="Tunggal B."/>
            <person name="Rivero F."/>
            <person name="John U."/>
            <person name="Schleicher M."/>
            <person name="Eichinger L."/>
            <person name="Platzer M."/>
            <person name="Noegel A.A."/>
            <person name="Schaap P."/>
            <person name="Gloeckner G."/>
        </authorList>
    </citation>
    <scope>NUCLEOTIDE SEQUENCE [LARGE SCALE GENOMIC DNA]</scope>
    <source>
        <strain evidence="2">ATCC 26659 / Pp 5 / PN500</strain>
    </source>
</reference>
<gene>
    <name evidence="1" type="ORF">PPL_11972</name>
</gene>